<dbReference type="Proteomes" id="UP001620626">
    <property type="component" value="Unassembled WGS sequence"/>
</dbReference>
<dbReference type="EMBL" id="JBICBT010000980">
    <property type="protein sequence ID" value="KAL3089613.1"/>
    <property type="molecule type" value="Genomic_DNA"/>
</dbReference>
<keyword evidence="1" id="KW-0812">Transmembrane</keyword>
<dbReference type="PANTHER" id="PTHR10887">
    <property type="entry name" value="DNA2/NAM7 HELICASE FAMILY"/>
    <property type="match status" value="1"/>
</dbReference>
<accession>A0ABD2JG65</accession>
<gene>
    <name evidence="3" type="ORF">niasHT_027061</name>
</gene>
<sequence length="312" mass="35758">MFILDKEQILLSENLCQDEKYVDDFNKAPRRARERTTTAALLNMTKYRVYFMTLVLAEELALDLGNINYVLVDECGQATLSAILSTLTQFRMAERKQVTLEIERRKNVKAGTVDSIQSQEADLVIVLTTRTGAGRTEDVNIGIEFWADAARTTVAVSRPRFGLIVIGDLTLLWHKGEVWRRFLDQALKMTVAVTPDYIGLISNHWPNLAILSQLLHSPICFVRALFLCTILAAHSFGMMVIDTSVFHRQQCMVGLDEQDQMYEWRLIHYNESHVPNVRDLFLFSTFLTHSFFIIFTSGLYQKGDLQKKKLIL</sequence>
<evidence type="ECO:0000259" key="2">
    <source>
        <dbReference type="Pfam" id="PF13087"/>
    </source>
</evidence>
<keyword evidence="1" id="KW-1133">Transmembrane helix</keyword>
<dbReference type="Pfam" id="PF13087">
    <property type="entry name" value="AAA_12"/>
    <property type="match status" value="1"/>
</dbReference>
<keyword evidence="1" id="KW-0472">Membrane</keyword>
<feature type="domain" description="DNA2/NAM7 helicase-like C-terminal" evidence="2">
    <location>
        <begin position="99"/>
        <end position="168"/>
    </location>
</feature>
<reference evidence="3 4" key="1">
    <citation type="submission" date="2024-10" db="EMBL/GenBank/DDBJ databases">
        <authorList>
            <person name="Kim D."/>
        </authorList>
    </citation>
    <scope>NUCLEOTIDE SEQUENCE [LARGE SCALE GENOMIC DNA]</scope>
    <source>
        <strain evidence="3">BH-2024</strain>
    </source>
</reference>
<evidence type="ECO:0000256" key="1">
    <source>
        <dbReference type="SAM" id="Phobius"/>
    </source>
</evidence>
<feature type="transmembrane region" description="Helical" evidence="1">
    <location>
        <begin position="220"/>
        <end position="241"/>
    </location>
</feature>
<dbReference type="InterPro" id="IPR027417">
    <property type="entry name" value="P-loop_NTPase"/>
</dbReference>
<proteinExistence type="predicted"/>
<feature type="transmembrane region" description="Helical" evidence="1">
    <location>
        <begin position="280"/>
        <end position="300"/>
    </location>
</feature>
<dbReference type="InterPro" id="IPR045055">
    <property type="entry name" value="DNA2/NAM7-like"/>
</dbReference>
<dbReference type="Gene3D" id="3.40.50.300">
    <property type="entry name" value="P-loop containing nucleotide triphosphate hydrolases"/>
    <property type="match status" value="1"/>
</dbReference>
<keyword evidence="4" id="KW-1185">Reference proteome</keyword>
<evidence type="ECO:0000313" key="3">
    <source>
        <dbReference type="EMBL" id="KAL3089613.1"/>
    </source>
</evidence>
<comment type="caution">
    <text evidence="3">The sequence shown here is derived from an EMBL/GenBank/DDBJ whole genome shotgun (WGS) entry which is preliminary data.</text>
</comment>
<organism evidence="3 4">
    <name type="scientific">Heterodera trifolii</name>
    <dbReference type="NCBI Taxonomy" id="157864"/>
    <lineage>
        <taxon>Eukaryota</taxon>
        <taxon>Metazoa</taxon>
        <taxon>Ecdysozoa</taxon>
        <taxon>Nematoda</taxon>
        <taxon>Chromadorea</taxon>
        <taxon>Rhabditida</taxon>
        <taxon>Tylenchina</taxon>
        <taxon>Tylenchomorpha</taxon>
        <taxon>Tylenchoidea</taxon>
        <taxon>Heteroderidae</taxon>
        <taxon>Heteroderinae</taxon>
        <taxon>Heterodera</taxon>
    </lineage>
</organism>
<dbReference type="PANTHER" id="PTHR10887:SF495">
    <property type="entry name" value="HELICASE SENATAXIN ISOFORM X1-RELATED"/>
    <property type="match status" value="1"/>
</dbReference>
<dbReference type="InterPro" id="IPR041679">
    <property type="entry name" value="DNA2/NAM7-like_C"/>
</dbReference>
<protein>
    <recommendedName>
        <fullName evidence="2">DNA2/NAM7 helicase-like C-terminal domain-containing protein</fullName>
    </recommendedName>
</protein>
<evidence type="ECO:0000313" key="4">
    <source>
        <dbReference type="Proteomes" id="UP001620626"/>
    </source>
</evidence>
<dbReference type="AlphaFoldDB" id="A0ABD2JG65"/>
<name>A0ABD2JG65_9BILA</name>